<dbReference type="PANTHER" id="PTHR34293">
    <property type="entry name" value="HTH-TYPE TRANSCRIPTIONAL REGULATOR TRMBL2"/>
    <property type="match status" value="1"/>
</dbReference>
<dbReference type="Gene3D" id="3.30.870.10">
    <property type="entry name" value="Endonuclease Chain A"/>
    <property type="match status" value="1"/>
</dbReference>
<dbReference type="InterPro" id="IPR036388">
    <property type="entry name" value="WH-like_DNA-bd_sf"/>
</dbReference>
<accession>A0ABT4BPU1</accession>
<dbReference type="Proteomes" id="UP001082703">
    <property type="component" value="Unassembled WGS sequence"/>
</dbReference>
<evidence type="ECO:0000259" key="1">
    <source>
        <dbReference type="Pfam" id="PF01978"/>
    </source>
</evidence>
<sequence>MDTAELLGYFGLTRQESALYRMLCSEGRMTGYEAAKATGISRSNTYTALAGLVEKGAALIEEDTATHYLPVPAEEFCGNRIRRMQEYAQRLTRVLPEKREEAEGYITVKGEENIFDRMKNMIDEAKERVYLAVSEKTLSKLMPQIEAAVARGLKVVIITDPPFSLDGAQVYHTKTRQYQVRLIADSKNVLTGDTASGSESTCLYSKKRNLIELFKEALKNEITLITMMEGSGLF</sequence>
<feature type="domain" description="Transcription regulator TrmB N-terminal" evidence="1">
    <location>
        <begin position="9"/>
        <end position="74"/>
    </location>
</feature>
<dbReference type="Pfam" id="PF01978">
    <property type="entry name" value="TrmB"/>
    <property type="match status" value="1"/>
</dbReference>
<feature type="domain" description="Transcription regulator TrmB C-terminal" evidence="2">
    <location>
        <begin position="107"/>
        <end position="214"/>
    </location>
</feature>
<evidence type="ECO:0000313" key="3">
    <source>
        <dbReference type="EMBL" id="MCY1712829.1"/>
    </source>
</evidence>
<dbReference type="RefSeq" id="WP_268056837.1">
    <property type="nucleotide sequence ID" value="NZ_JAPOHA010000001.1"/>
</dbReference>
<proteinExistence type="predicted"/>
<dbReference type="SUPFAM" id="SSF56024">
    <property type="entry name" value="Phospholipase D/nuclease"/>
    <property type="match status" value="1"/>
</dbReference>
<comment type="caution">
    <text evidence="3">The sequence shown here is derived from an EMBL/GenBank/DDBJ whole genome shotgun (WGS) entry which is preliminary data.</text>
</comment>
<dbReference type="InterPro" id="IPR002831">
    <property type="entry name" value="Tscrpt_reg_TrmB_N"/>
</dbReference>
<gene>
    <name evidence="3" type="ORF">OUY18_00960</name>
</gene>
<keyword evidence="4" id="KW-1185">Reference proteome</keyword>
<evidence type="ECO:0000313" key="4">
    <source>
        <dbReference type="Proteomes" id="UP001082703"/>
    </source>
</evidence>
<protein>
    <submittedName>
        <fullName evidence="3">TrmB family transcriptional regulator</fullName>
    </submittedName>
</protein>
<dbReference type="SUPFAM" id="SSF46785">
    <property type="entry name" value="Winged helix' DNA-binding domain"/>
    <property type="match status" value="1"/>
</dbReference>
<dbReference type="InterPro" id="IPR051797">
    <property type="entry name" value="TrmB-like"/>
</dbReference>
<dbReference type="Pfam" id="PF11495">
    <property type="entry name" value="Regulator_TrmB"/>
    <property type="match status" value="1"/>
</dbReference>
<name>A0ABT4BPU1_9FIRM</name>
<dbReference type="CDD" id="cd09124">
    <property type="entry name" value="PLDc_like_TrmB_middle"/>
    <property type="match status" value="1"/>
</dbReference>
<dbReference type="InterPro" id="IPR036390">
    <property type="entry name" value="WH_DNA-bd_sf"/>
</dbReference>
<organism evidence="3 4">
    <name type="scientific">Caproiciproducens galactitolivorans</name>
    <dbReference type="NCBI Taxonomy" id="642589"/>
    <lineage>
        <taxon>Bacteria</taxon>
        <taxon>Bacillati</taxon>
        <taxon>Bacillota</taxon>
        <taxon>Clostridia</taxon>
        <taxon>Eubacteriales</taxon>
        <taxon>Acutalibacteraceae</taxon>
        <taxon>Caproiciproducens</taxon>
    </lineage>
</organism>
<dbReference type="Gene3D" id="1.10.10.10">
    <property type="entry name" value="Winged helix-like DNA-binding domain superfamily/Winged helix DNA-binding domain"/>
    <property type="match status" value="1"/>
</dbReference>
<evidence type="ECO:0000259" key="2">
    <source>
        <dbReference type="Pfam" id="PF11495"/>
    </source>
</evidence>
<dbReference type="InterPro" id="IPR021586">
    <property type="entry name" value="Tscrpt_reg_TrmB_C"/>
</dbReference>
<reference evidence="3 4" key="1">
    <citation type="submission" date="2022-11" db="EMBL/GenBank/DDBJ databases">
        <authorList>
            <person name="Caiyu Z."/>
        </authorList>
    </citation>
    <scope>NUCLEOTIDE SEQUENCE [LARGE SCALE GENOMIC DNA]</scope>
    <source>
        <strain evidence="3 4">YR-4</strain>
    </source>
</reference>
<dbReference type="PANTHER" id="PTHR34293:SF1">
    <property type="entry name" value="HTH-TYPE TRANSCRIPTIONAL REGULATOR TRMBL2"/>
    <property type="match status" value="1"/>
</dbReference>
<dbReference type="EMBL" id="JAPOHA010000001">
    <property type="protein sequence ID" value="MCY1712829.1"/>
    <property type="molecule type" value="Genomic_DNA"/>
</dbReference>